<reference evidence="2" key="1">
    <citation type="submission" date="2025-05" db="UniProtKB">
        <authorList>
            <consortium name="RefSeq"/>
        </authorList>
    </citation>
    <scope>NUCLEOTIDE SEQUENCE [LARGE SCALE GENOMIC DNA]</scope>
</reference>
<dbReference type="PANTHER" id="PTHR12509">
    <property type="entry name" value="SPERMATOGENESIS-ASSOCIATED 4-RELATED"/>
    <property type="match status" value="1"/>
</dbReference>
<organism evidence="2 3">
    <name type="scientific">Equus przewalskii</name>
    <name type="common">Przewalski's horse</name>
    <name type="synonym">Equus caballus przewalskii</name>
    <dbReference type="NCBI Taxonomy" id="9798"/>
    <lineage>
        <taxon>Eukaryota</taxon>
        <taxon>Metazoa</taxon>
        <taxon>Chordata</taxon>
        <taxon>Craniata</taxon>
        <taxon>Vertebrata</taxon>
        <taxon>Euteleostomi</taxon>
        <taxon>Mammalia</taxon>
        <taxon>Eutheria</taxon>
        <taxon>Laurasiatheria</taxon>
        <taxon>Perissodactyla</taxon>
        <taxon>Equidae</taxon>
        <taxon>Equus</taxon>
    </lineage>
</organism>
<dbReference type="InterPro" id="IPR036872">
    <property type="entry name" value="CH_dom_sf"/>
</dbReference>
<protein>
    <submittedName>
        <fullName evidence="3">Uncharacterized protein isoform X2</fullName>
    </submittedName>
</protein>
<dbReference type="InterPro" id="IPR052111">
    <property type="entry name" value="Spermatogenesis_Ciliary_MAP"/>
</dbReference>
<dbReference type="Gene3D" id="1.10.418.10">
    <property type="entry name" value="Calponin-like domain"/>
    <property type="match status" value="1"/>
</dbReference>
<sequence length="266" mass="28040">MGETVGPRYWQRRLQEGGRGSSSHSPPAAAPHPGDSPRTQRPRDSDTKVFHKLRLCISEVDIQKVVANTPGAIEPILCALREKVEDRTAHEDPPGADDPGASSAHADGPWVGLTTHTHAGLPSPSAPSGVKTLWSQMARGACKSQDPAGGPWEHADPRVQQLLEEKEQALALLQESVKAETAATADTADTAEMAETAETASMRGTMMAEQDGAQERPDNELQPVQSRVRGCCTVGCRTLSALRGGGFSPSCGPAALPPVAARASLH</sequence>
<dbReference type="PANTHER" id="PTHR12509:SF14">
    <property type="entry name" value="SPERM FLAGELLAR 1 LIKE"/>
    <property type="match status" value="1"/>
</dbReference>
<accession>A0ABM4QAZ1</accession>
<dbReference type="GeneID" id="103554526"/>
<feature type="region of interest" description="Disordered" evidence="1">
    <location>
        <begin position="87"/>
        <end position="130"/>
    </location>
</feature>
<keyword evidence="2" id="KW-1185">Reference proteome</keyword>
<reference evidence="3" key="2">
    <citation type="submission" date="2025-08" db="UniProtKB">
        <authorList>
            <consortium name="RefSeq"/>
        </authorList>
    </citation>
    <scope>IDENTIFICATION</scope>
    <source>
        <tissue evidence="3">Blood</tissue>
    </source>
</reference>
<feature type="region of interest" description="Disordered" evidence="1">
    <location>
        <begin position="1"/>
        <end position="47"/>
    </location>
</feature>
<evidence type="ECO:0000313" key="3">
    <source>
        <dbReference type="RefSeq" id="XP_070486602.1"/>
    </source>
</evidence>
<proteinExistence type="predicted"/>
<feature type="compositionally biased region" description="Low complexity" evidence="1">
    <location>
        <begin position="21"/>
        <end position="37"/>
    </location>
</feature>
<dbReference type="Proteomes" id="UP001652662">
    <property type="component" value="Chromosome 1"/>
</dbReference>
<evidence type="ECO:0000313" key="2">
    <source>
        <dbReference type="Proteomes" id="UP001652662"/>
    </source>
</evidence>
<evidence type="ECO:0000256" key="1">
    <source>
        <dbReference type="SAM" id="MobiDB-lite"/>
    </source>
</evidence>
<name>A0ABM4QAZ1_EQUPR</name>
<gene>
    <name evidence="3" type="primary">LOC103554526</name>
</gene>
<dbReference type="RefSeq" id="XP_070486602.1">
    <property type="nucleotide sequence ID" value="XM_070630501.1"/>
</dbReference>